<dbReference type="OMA" id="AQCTSHF"/>
<keyword evidence="6 11" id="KW-0175">Coiled coil</keyword>
<dbReference type="InterPro" id="IPR013252">
    <property type="entry name" value="Ndc80_Spc24"/>
</dbReference>
<feature type="coiled-coil region" evidence="11">
    <location>
        <begin position="105"/>
        <end position="139"/>
    </location>
</feature>
<sequence>MLSANSQQMSQAFHEPRALAYTLMEGMNPSQDAALIRSIDDMMRKTEDERTKVAEDARATLKALSRQLQLAKENAERPKRELEVHQHADRMVTLDREKYTVARNIADIDATIESLECQLSQLQNELVVLEREERTEAEMPPTEQRLKLELFRSLGIELQRSDAGEFTKCKVRCYPRHDIQILEFEDKFSRYFYANMLWDMCS</sequence>
<evidence type="ECO:0000256" key="8">
    <source>
        <dbReference type="ARBA" id="ARBA00023306"/>
    </source>
</evidence>
<evidence type="ECO:0000256" key="10">
    <source>
        <dbReference type="RuleBase" id="RU368011"/>
    </source>
</evidence>
<dbReference type="GO" id="GO:0008017">
    <property type="term" value="F:microtubule binding"/>
    <property type="evidence" value="ECO:0007669"/>
    <property type="project" value="TreeGrafter"/>
</dbReference>
<comment type="subcellular location">
    <subcellularLocation>
        <location evidence="10">Nucleus</location>
    </subcellularLocation>
    <subcellularLocation>
        <location evidence="10">Chromosome</location>
        <location evidence="10">Centromere</location>
        <location evidence="10">Kinetochore</location>
    </subcellularLocation>
</comment>
<dbReference type="Proteomes" id="UP000053201">
    <property type="component" value="Unassembled WGS sequence"/>
</dbReference>
<evidence type="ECO:0000256" key="4">
    <source>
        <dbReference type="ARBA" id="ARBA00022776"/>
    </source>
</evidence>
<keyword evidence="9 10" id="KW-0137">Centromere</keyword>
<protein>
    <recommendedName>
        <fullName evidence="10">Kinetochore protein Spc24</fullName>
    </recommendedName>
</protein>
<dbReference type="VEuPathDB" id="FungiDB:SPPG_01210"/>
<dbReference type="OrthoDB" id="3344830at2759"/>
<reference evidence="12 13" key="1">
    <citation type="submission" date="2009-08" db="EMBL/GenBank/DDBJ databases">
        <title>The Genome Sequence of Spizellomyces punctatus strain DAOM BR117.</title>
        <authorList>
            <consortium name="The Broad Institute Genome Sequencing Platform"/>
            <person name="Russ C."/>
            <person name="Cuomo C."/>
            <person name="Shea T."/>
            <person name="Young S.K."/>
            <person name="Zeng Q."/>
            <person name="Koehrsen M."/>
            <person name="Haas B."/>
            <person name="Borodovsky M."/>
            <person name="Guigo R."/>
            <person name="Alvarado L."/>
            <person name="Berlin A."/>
            <person name="Bochicchio J."/>
            <person name="Borenstein D."/>
            <person name="Chapman S."/>
            <person name="Chen Z."/>
            <person name="Engels R."/>
            <person name="Freedman E."/>
            <person name="Gellesch M."/>
            <person name="Goldberg J."/>
            <person name="Griggs A."/>
            <person name="Gujja S."/>
            <person name="Heiman D."/>
            <person name="Hepburn T."/>
            <person name="Howarth C."/>
            <person name="Jen D."/>
            <person name="Larson L."/>
            <person name="Lewis B."/>
            <person name="Mehta T."/>
            <person name="Park D."/>
            <person name="Pearson M."/>
            <person name="Roberts A."/>
            <person name="Saif S."/>
            <person name="Shenoy N."/>
            <person name="Sisk P."/>
            <person name="Stolte C."/>
            <person name="Sykes S."/>
            <person name="Thomson T."/>
            <person name="Walk T."/>
            <person name="White J."/>
            <person name="Yandava C."/>
            <person name="Burger G."/>
            <person name="Gray M.W."/>
            <person name="Holland P.W.H."/>
            <person name="King N."/>
            <person name="Lang F.B.F."/>
            <person name="Roger A.J."/>
            <person name="Ruiz-Trillo I."/>
            <person name="Lander E."/>
            <person name="Nusbaum C."/>
        </authorList>
    </citation>
    <scope>NUCLEOTIDE SEQUENCE [LARGE SCALE GENOMIC DNA]</scope>
    <source>
        <strain evidence="12 13">DAOM BR117</strain>
    </source>
</reference>
<dbReference type="eggNOG" id="ENOG502RB6G">
    <property type="taxonomic scope" value="Eukaryota"/>
</dbReference>
<dbReference type="CDD" id="cd11565">
    <property type="entry name" value="RWD_Spc24"/>
    <property type="match status" value="1"/>
</dbReference>
<comment type="subunit">
    <text evidence="10">Component of the NDC80 complex.</text>
</comment>
<dbReference type="GO" id="GO:0051301">
    <property type="term" value="P:cell division"/>
    <property type="evidence" value="ECO:0007669"/>
    <property type="project" value="UniProtKB-UniRule"/>
</dbReference>
<keyword evidence="4 10" id="KW-0498">Mitosis</keyword>
<gene>
    <name evidence="12" type="ORF">SPPG_01210</name>
</gene>
<evidence type="ECO:0000256" key="5">
    <source>
        <dbReference type="ARBA" id="ARBA00022838"/>
    </source>
</evidence>
<evidence type="ECO:0000256" key="9">
    <source>
        <dbReference type="ARBA" id="ARBA00023328"/>
    </source>
</evidence>
<dbReference type="AlphaFoldDB" id="A0A0L0HS79"/>
<keyword evidence="7 10" id="KW-0539">Nucleus</keyword>
<comment type="similarity">
    <text evidence="1 10">Belongs to the SPC24 family.</text>
</comment>
<dbReference type="FunCoup" id="A0A0L0HS79">
    <property type="interactions" value="43"/>
</dbReference>
<accession>A0A0L0HS79</accession>
<organism evidence="12 13">
    <name type="scientific">Spizellomyces punctatus (strain DAOM BR117)</name>
    <dbReference type="NCBI Taxonomy" id="645134"/>
    <lineage>
        <taxon>Eukaryota</taxon>
        <taxon>Fungi</taxon>
        <taxon>Fungi incertae sedis</taxon>
        <taxon>Chytridiomycota</taxon>
        <taxon>Chytridiomycota incertae sedis</taxon>
        <taxon>Chytridiomycetes</taxon>
        <taxon>Spizellomycetales</taxon>
        <taxon>Spizellomycetaceae</taxon>
        <taxon>Spizellomyces</taxon>
    </lineage>
</organism>
<dbReference type="RefSeq" id="XP_016611794.1">
    <property type="nucleotide sequence ID" value="XM_016749540.1"/>
</dbReference>
<dbReference type="SUPFAM" id="SSF143026">
    <property type="entry name" value="Kinetochore globular domain"/>
    <property type="match status" value="1"/>
</dbReference>
<feature type="coiled-coil region" evidence="11">
    <location>
        <begin position="54"/>
        <end position="81"/>
    </location>
</feature>
<evidence type="ECO:0000256" key="11">
    <source>
        <dbReference type="SAM" id="Coils"/>
    </source>
</evidence>
<evidence type="ECO:0000256" key="2">
    <source>
        <dbReference type="ARBA" id="ARBA00022454"/>
    </source>
</evidence>
<comment type="function">
    <text evidence="10">Acts as a component of the essential kinetochore-associated NDC80 complex, which is required for chromosome segregation and spindle checkpoint activity.</text>
</comment>
<dbReference type="InterPro" id="IPR038066">
    <property type="entry name" value="Spc24_Fungi_globular_sf"/>
</dbReference>
<proteinExistence type="inferred from homology"/>
<dbReference type="GO" id="GO:0031262">
    <property type="term" value="C:Ndc80 complex"/>
    <property type="evidence" value="ECO:0007669"/>
    <property type="project" value="TreeGrafter"/>
</dbReference>
<keyword evidence="5 10" id="KW-0995">Kinetochore</keyword>
<name>A0A0L0HS79_SPIPD</name>
<dbReference type="Gene3D" id="3.30.160.430">
    <property type="match status" value="1"/>
</dbReference>
<dbReference type="InParanoid" id="A0A0L0HS79"/>
<evidence type="ECO:0000313" key="13">
    <source>
        <dbReference type="Proteomes" id="UP000053201"/>
    </source>
</evidence>
<dbReference type="PANTHER" id="PTHR22142:SF2">
    <property type="entry name" value="KINETOCHORE PROTEIN SPC24"/>
    <property type="match status" value="1"/>
</dbReference>
<dbReference type="GO" id="GO:0005634">
    <property type="term" value="C:nucleus"/>
    <property type="evidence" value="ECO:0007669"/>
    <property type="project" value="UniProtKB-SubCell"/>
</dbReference>
<dbReference type="PANTHER" id="PTHR22142">
    <property type="match status" value="1"/>
</dbReference>
<keyword evidence="2 10" id="KW-0158">Chromosome</keyword>
<dbReference type="EMBL" id="KQ257451">
    <property type="protein sequence ID" value="KND03755.1"/>
    <property type="molecule type" value="Genomic_DNA"/>
</dbReference>
<evidence type="ECO:0000256" key="6">
    <source>
        <dbReference type="ARBA" id="ARBA00023054"/>
    </source>
</evidence>
<dbReference type="Pfam" id="PF08286">
    <property type="entry name" value="Spc24"/>
    <property type="match status" value="1"/>
</dbReference>
<evidence type="ECO:0000256" key="7">
    <source>
        <dbReference type="ARBA" id="ARBA00023242"/>
    </source>
</evidence>
<dbReference type="STRING" id="645134.A0A0L0HS79"/>
<evidence type="ECO:0000313" key="12">
    <source>
        <dbReference type="EMBL" id="KND03755.1"/>
    </source>
</evidence>
<keyword evidence="13" id="KW-1185">Reference proteome</keyword>
<dbReference type="GeneID" id="27684893"/>
<keyword evidence="8 10" id="KW-0131">Cell cycle</keyword>
<evidence type="ECO:0000256" key="1">
    <source>
        <dbReference type="ARBA" id="ARBA00007804"/>
    </source>
</evidence>
<dbReference type="GO" id="GO:0007059">
    <property type="term" value="P:chromosome segregation"/>
    <property type="evidence" value="ECO:0007669"/>
    <property type="project" value="TreeGrafter"/>
</dbReference>
<evidence type="ECO:0000256" key="3">
    <source>
        <dbReference type="ARBA" id="ARBA00022618"/>
    </source>
</evidence>
<keyword evidence="3 10" id="KW-0132">Cell division</keyword>